<dbReference type="EMBL" id="RPOK01000001">
    <property type="protein sequence ID" value="RPJ68226.1"/>
    <property type="molecule type" value="Genomic_DNA"/>
</dbReference>
<name>A0A3N5Y5C3_9ALTE</name>
<keyword evidence="2" id="KW-1185">Reference proteome</keyword>
<evidence type="ECO:0000313" key="2">
    <source>
        <dbReference type="Proteomes" id="UP000275281"/>
    </source>
</evidence>
<evidence type="ECO:0000313" key="1">
    <source>
        <dbReference type="EMBL" id="RPJ68226.1"/>
    </source>
</evidence>
<reference evidence="1 2" key="1">
    <citation type="submission" date="2018-11" db="EMBL/GenBank/DDBJ databases">
        <authorList>
            <person name="Ye M.-Q."/>
            <person name="Du Z.-J."/>
        </authorList>
    </citation>
    <scope>NUCLEOTIDE SEQUENCE [LARGE SCALE GENOMIC DNA]</scope>
    <source>
        <strain evidence="1 2">U0105</strain>
    </source>
</reference>
<sequence length="108" mass="12318">MENQYVNATLAENFFIRLGNIFHCESDFINALHIRTEGNNYEALYALFAQHAALNFSNEELVLLRTILSVVCSDTALHGEPGDDLEESHLDDEPLQLQFDFGRDKIPF</sequence>
<comment type="caution">
    <text evidence="1">The sequence shown here is derived from an EMBL/GenBank/DDBJ whole genome shotgun (WGS) entry which is preliminary data.</text>
</comment>
<accession>A0A3N5Y5C3</accession>
<dbReference type="AlphaFoldDB" id="A0A3N5Y5C3"/>
<proteinExistence type="predicted"/>
<gene>
    <name evidence="1" type="ORF">DRW07_02115</name>
</gene>
<dbReference type="RefSeq" id="WP_124026228.1">
    <property type="nucleotide sequence ID" value="NZ_JBHRSN010000005.1"/>
</dbReference>
<protein>
    <submittedName>
        <fullName evidence="1">Uncharacterized protein</fullName>
    </submittedName>
</protein>
<dbReference type="Proteomes" id="UP000275281">
    <property type="component" value="Unassembled WGS sequence"/>
</dbReference>
<organism evidence="1 2">
    <name type="scientific">Alteromonas sediminis</name>
    <dbReference type="NCBI Taxonomy" id="2259342"/>
    <lineage>
        <taxon>Bacteria</taxon>
        <taxon>Pseudomonadati</taxon>
        <taxon>Pseudomonadota</taxon>
        <taxon>Gammaproteobacteria</taxon>
        <taxon>Alteromonadales</taxon>
        <taxon>Alteromonadaceae</taxon>
        <taxon>Alteromonas/Salinimonas group</taxon>
        <taxon>Alteromonas</taxon>
    </lineage>
</organism>